<dbReference type="RefSeq" id="WP_155656587.1">
    <property type="nucleotide sequence ID" value="NZ_WOBN01000034.1"/>
</dbReference>
<comment type="caution">
    <text evidence="2">The sequence shown here is derived from an EMBL/GenBank/DDBJ whole genome shotgun (WGS) entry which is preliminary data.</text>
</comment>
<name>A0A844P754_ALIFS</name>
<keyword evidence="1" id="KW-0812">Transmembrane</keyword>
<evidence type="ECO:0000313" key="2">
    <source>
        <dbReference type="EMBL" id="MUK51098.1"/>
    </source>
</evidence>
<organism evidence="2 3">
    <name type="scientific">Aliivibrio fischeri</name>
    <name type="common">Vibrio fischeri</name>
    <dbReference type="NCBI Taxonomy" id="668"/>
    <lineage>
        <taxon>Bacteria</taxon>
        <taxon>Pseudomonadati</taxon>
        <taxon>Pseudomonadota</taxon>
        <taxon>Gammaproteobacteria</taxon>
        <taxon>Vibrionales</taxon>
        <taxon>Vibrionaceae</taxon>
        <taxon>Aliivibrio</taxon>
    </lineage>
</organism>
<sequence>MFTNLMDLTKLQELVPLEFTVESSLRLVVVLLLMVVFRLNVIVDFFSSRQKSRLSKIQFAIDHTSEDEKELLDFYHEQYSLEQFRLVEKFKPQAKERDEMIKICRVSNGRLAMLHFKRAWTLLEFDGQKVIVNIKLRTKIGAYFSYCFAAVCIVYGVLLASQFINKGIVGGIIFLSLAMFFIGMAFVFIYFTFPLYSAEKIQKELDIQDKEKDDTLT</sequence>
<evidence type="ECO:0000256" key="1">
    <source>
        <dbReference type="SAM" id="Phobius"/>
    </source>
</evidence>
<keyword evidence="1" id="KW-1133">Transmembrane helix</keyword>
<reference evidence="2 3" key="1">
    <citation type="submission" date="2019-11" db="EMBL/GenBank/DDBJ databases">
        <title>Using colonization assays and comparative genomics to discover symbiosis behaviors and factors in Vibrio fischeri.</title>
        <authorList>
            <person name="Bongrand C."/>
            <person name="Moriano-Gutierrez S."/>
            <person name="Arevalo P."/>
            <person name="Mcfall-Ngai M."/>
            <person name="Visick K."/>
            <person name="Polz M.F."/>
            <person name="Ruby E.G."/>
        </authorList>
    </citation>
    <scope>NUCLEOTIDE SEQUENCE [LARGE SCALE GENOMIC DNA]</scope>
    <source>
        <strain evidence="3">emors.4.1</strain>
    </source>
</reference>
<proteinExistence type="predicted"/>
<protein>
    <submittedName>
        <fullName evidence="2">Uncharacterized protein</fullName>
    </submittedName>
</protein>
<dbReference type="EMBL" id="WOBN01000034">
    <property type="protein sequence ID" value="MUK51098.1"/>
    <property type="molecule type" value="Genomic_DNA"/>
</dbReference>
<dbReference type="Proteomes" id="UP000448038">
    <property type="component" value="Unassembled WGS sequence"/>
</dbReference>
<gene>
    <name evidence="2" type="ORF">GNP88_18340</name>
</gene>
<keyword evidence="1" id="KW-0472">Membrane</keyword>
<accession>A0A844P754</accession>
<feature type="transmembrane region" description="Helical" evidence="1">
    <location>
        <begin position="143"/>
        <end position="164"/>
    </location>
</feature>
<feature type="transmembrane region" description="Helical" evidence="1">
    <location>
        <begin position="25"/>
        <end position="46"/>
    </location>
</feature>
<feature type="transmembrane region" description="Helical" evidence="1">
    <location>
        <begin position="170"/>
        <end position="193"/>
    </location>
</feature>
<evidence type="ECO:0000313" key="3">
    <source>
        <dbReference type="Proteomes" id="UP000448038"/>
    </source>
</evidence>
<dbReference type="AlphaFoldDB" id="A0A844P754"/>